<dbReference type="Proteomes" id="UP000758603">
    <property type="component" value="Unassembled WGS sequence"/>
</dbReference>
<keyword evidence="2" id="KW-1133">Transmembrane helix</keyword>
<evidence type="ECO:0000256" key="1">
    <source>
        <dbReference type="SAM" id="MobiDB-lite"/>
    </source>
</evidence>
<feature type="transmembrane region" description="Helical" evidence="2">
    <location>
        <begin position="90"/>
        <end position="113"/>
    </location>
</feature>
<dbReference type="AlphaFoldDB" id="A0A9P8UEE7"/>
<dbReference type="PANTHER" id="PTHR39605:SF1">
    <property type="entry name" value="MAJOR FACILITATOR SUPERFAMILY (MFS) PROFILE DOMAIN-CONTAINING PROTEIN"/>
    <property type="match status" value="1"/>
</dbReference>
<dbReference type="PANTHER" id="PTHR39605">
    <property type="entry name" value="MAJOR FACILITATOR SUPERFAMILY (MFS) PROFILE DOMAIN-CONTAINING PROTEIN"/>
    <property type="match status" value="1"/>
</dbReference>
<dbReference type="GeneID" id="70125325"/>
<reference evidence="3" key="1">
    <citation type="journal article" date="2021" name="Nat. Commun.">
        <title>Genetic determinants of endophytism in the Arabidopsis root mycobiome.</title>
        <authorList>
            <person name="Mesny F."/>
            <person name="Miyauchi S."/>
            <person name="Thiergart T."/>
            <person name="Pickel B."/>
            <person name="Atanasova L."/>
            <person name="Karlsson M."/>
            <person name="Huettel B."/>
            <person name="Barry K.W."/>
            <person name="Haridas S."/>
            <person name="Chen C."/>
            <person name="Bauer D."/>
            <person name="Andreopoulos W."/>
            <person name="Pangilinan J."/>
            <person name="LaButti K."/>
            <person name="Riley R."/>
            <person name="Lipzen A."/>
            <person name="Clum A."/>
            <person name="Drula E."/>
            <person name="Henrissat B."/>
            <person name="Kohler A."/>
            <person name="Grigoriev I.V."/>
            <person name="Martin F.M."/>
            <person name="Hacquard S."/>
        </authorList>
    </citation>
    <scope>NUCLEOTIDE SEQUENCE</scope>
    <source>
        <strain evidence="3">MPI-SDFR-AT-0073</strain>
    </source>
</reference>
<keyword evidence="4" id="KW-1185">Reference proteome</keyword>
<feature type="transmembrane region" description="Helical" evidence="2">
    <location>
        <begin position="55"/>
        <end position="78"/>
    </location>
</feature>
<protein>
    <submittedName>
        <fullName evidence="3">Uncharacterized protein</fullName>
    </submittedName>
</protein>
<sequence length="177" mass="18729">MDSVSAYSFSSLGWNALQGIPLIIWPQAINGLLAIDSETVGVRPLSDVDNYFARSLGIALLALGAATVVLTGALPLTSMVETTTEGMSPYASAVLLITTLHHGAAAFYCWARYNGTSQTGYLLGFVGSVALAAFGTLTLVFASEKPRLSRRTGADKRTSGWPFPNAEADKRKARKGL</sequence>
<evidence type="ECO:0000313" key="4">
    <source>
        <dbReference type="Proteomes" id="UP000758603"/>
    </source>
</evidence>
<keyword evidence="2" id="KW-0812">Transmembrane</keyword>
<gene>
    <name evidence="3" type="ORF">BKA67DRAFT_362704</name>
</gene>
<dbReference type="EMBL" id="JAGPXC010000007">
    <property type="protein sequence ID" value="KAH6648394.1"/>
    <property type="molecule type" value="Genomic_DNA"/>
</dbReference>
<dbReference type="OrthoDB" id="2550114at2759"/>
<feature type="transmembrane region" description="Helical" evidence="2">
    <location>
        <begin position="119"/>
        <end position="142"/>
    </location>
</feature>
<organism evidence="3 4">
    <name type="scientific">Truncatella angustata</name>
    <dbReference type="NCBI Taxonomy" id="152316"/>
    <lineage>
        <taxon>Eukaryota</taxon>
        <taxon>Fungi</taxon>
        <taxon>Dikarya</taxon>
        <taxon>Ascomycota</taxon>
        <taxon>Pezizomycotina</taxon>
        <taxon>Sordariomycetes</taxon>
        <taxon>Xylariomycetidae</taxon>
        <taxon>Amphisphaeriales</taxon>
        <taxon>Sporocadaceae</taxon>
        <taxon>Truncatella</taxon>
    </lineage>
</organism>
<feature type="transmembrane region" description="Helical" evidence="2">
    <location>
        <begin position="12"/>
        <end position="35"/>
    </location>
</feature>
<feature type="region of interest" description="Disordered" evidence="1">
    <location>
        <begin position="151"/>
        <end position="177"/>
    </location>
</feature>
<evidence type="ECO:0000313" key="3">
    <source>
        <dbReference type="EMBL" id="KAH6648394.1"/>
    </source>
</evidence>
<dbReference type="RefSeq" id="XP_045954901.1">
    <property type="nucleotide sequence ID" value="XM_046096433.1"/>
</dbReference>
<comment type="caution">
    <text evidence="3">The sequence shown here is derived from an EMBL/GenBank/DDBJ whole genome shotgun (WGS) entry which is preliminary data.</text>
</comment>
<evidence type="ECO:0000256" key="2">
    <source>
        <dbReference type="SAM" id="Phobius"/>
    </source>
</evidence>
<accession>A0A9P8UEE7</accession>
<proteinExistence type="predicted"/>
<name>A0A9P8UEE7_9PEZI</name>
<keyword evidence="2" id="KW-0472">Membrane</keyword>